<comment type="caution">
    <text evidence="6">Lacks conserved residue(s) required for the propagation of feature annotation.</text>
</comment>
<accession>A0A3A9JHA5</accession>
<dbReference type="InterPro" id="IPR045214">
    <property type="entry name" value="Surf1/Surf4"/>
</dbReference>
<evidence type="ECO:0000313" key="9">
    <source>
        <dbReference type="Proteomes" id="UP000274097"/>
    </source>
</evidence>
<keyword evidence="5 6" id="KW-0472">Membrane</keyword>
<evidence type="ECO:0000256" key="6">
    <source>
        <dbReference type="RuleBase" id="RU363076"/>
    </source>
</evidence>
<comment type="subcellular location">
    <subcellularLocation>
        <location evidence="6">Cell membrane</location>
        <topology evidence="6">Multi-pass membrane protein</topology>
    </subcellularLocation>
    <subcellularLocation>
        <location evidence="1">Membrane</location>
    </subcellularLocation>
</comment>
<comment type="similarity">
    <text evidence="2 6">Belongs to the SURF1 family.</text>
</comment>
<reference evidence="7 10" key="1">
    <citation type="submission" date="2018-09" db="EMBL/GenBank/DDBJ databases">
        <title>Roseomonas sp. nov., isolated from feces of Tibetan antelopes in the Qinghai-Tibet plateau, China.</title>
        <authorList>
            <person name="Tian Z."/>
        </authorList>
    </citation>
    <scope>NUCLEOTIDE SEQUENCE [LARGE SCALE GENOMIC DNA]</scope>
    <source>
        <strain evidence="8 9">Z23</strain>
        <strain evidence="7 10">Z24</strain>
    </source>
</reference>
<dbReference type="PANTHER" id="PTHR23427">
    <property type="entry name" value="SURFEIT LOCUS PROTEIN"/>
    <property type="match status" value="1"/>
</dbReference>
<keyword evidence="9" id="KW-1185">Reference proteome</keyword>
<name>A0A3A9JHA5_9PROT</name>
<evidence type="ECO:0000256" key="5">
    <source>
        <dbReference type="ARBA" id="ARBA00023136"/>
    </source>
</evidence>
<feature type="transmembrane region" description="Helical" evidence="6">
    <location>
        <begin position="220"/>
        <end position="241"/>
    </location>
</feature>
<organism evidence="7 10">
    <name type="scientific">Teichococcus wenyumeiae</name>
    <dbReference type="NCBI Taxonomy" id="2478470"/>
    <lineage>
        <taxon>Bacteria</taxon>
        <taxon>Pseudomonadati</taxon>
        <taxon>Pseudomonadota</taxon>
        <taxon>Alphaproteobacteria</taxon>
        <taxon>Acetobacterales</taxon>
        <taxon>Roseomonadaceae</taxon>
        <taxon>Roseomonas</taxon>
    </lineage>
</organism>
<dbReference type="GO" id="GO:0005886">
    <property type="term" value="C:plasma membrane"/>
    <property type="evidence" value="ECO:0007669"/>
    <property type="project" value="UniProtKB-SubCell"/>
</dbReference>
<evidence type="ECO:0000256" key="4">
    <source>
        <dbReference type="ARBA" id="ARBA00022989"/>
    </source>
</evidence>
<proteinExistence type="inferred from homology"/>
<evidence type="ECO:0000256" key="1">
    <source>
        <dbReference type="ARBA" id="ARBA00004370"/>
    </source>
</evidence>
<evidence type="ECO:0000256" key="3">
    <source>
        <dbReference type="ARBA" id="ARBA00022692"/>
    </source>
</evidence>
<dbReference type="InParanoid" id="A0A3A9JHA5"/>
<evidence type="ECO:0000256" key="2">
    <source>
        <dbReference type="ARBA" id="ARBA00007165"/>
    </source>
</evidence>
<evidence type="ECO:0000313" key="8">
    <source>
        <dbReference type="EMBL" id="RMI24974.1"/>
    </source>
</evidence>
<gene>
    <name evidence="7" type="ORF">D6Z83_02620</name>
    <name evidence="8" type="ORF">EBE87_10120</name>
</gene>
<dbReference type="EMBL" id="RAQU01000010">
    <property type="protein sequence ID" value="RKK05760.1"/>
    <property type="molecule type" value="Genomic_DNA"/>
</dbReference>
<dbReference type="InterPro" id="IPR002994">
    <property type="entry name" value="Surf1/Shy1"/>
</dbReference>
<dbReference type="Pfam" id="PF02104">
    <property type="entry name" value="SURF1"/>
    <property type="match status" value="1"/>
</dbReference>
<dbReference type="RefSeq" id="WP_120636779.1">
    <property type="nucleotide sequence ID" value="NZ_RAQU01000010.1"/>
</dbReference>
<comment type="caution">
    <text evidence="7">The sequence shown here is derived from an EMBL/GenBank/DDBJ whole genome shotgun (WGS) entry which is preliminary data.</text>
</comment>
<dbReference type="PROSITE" id="PS50895">
    <property type="entry name" value="SURF1"/>
    <property type="match status" value="1"/>
</dbReference>
<evidence type="ECO:0000313" key="10">
    <source>
        <dbReference type="Proteomes" id="UP000278036"/>
    </source>
</evidence>
<dbReference type="EMBL" id="RFLX01000006">
    <property type="protein sequence ID" value="RMI24974.1"/>
    <property type="molecule type" value="Genomic_DNA"/>
</dbReference>
<dbReference type="CDD" id="cd06662">
    <property type="entry name" value="SURF1"/>
    <property type="match status" value="1"/>
</dbReference>
<dbReference type="PANTHER" id="PTHR23427:SF2">
    <property type="entry name" value="SURFEIT LOCUS PROTEIN 1"/>
    <property type="match status" value="1"/>
</dbReference>
<evidence type="ECO:0000313" key="7">
    <source>
        <dbReference type="EMBL" id="RKK05760.1"/>
    </source>
</evidence>
<dbReference type="OrthoDB" id="6079986at2"/>
<dbReference type="Proteomes" id="UP000278036">
    <property type="component" value="Unassembled WGS sequence"/>
</dbReference>
<keyword evidence="6" id="KW-1003">Cell membrane</keyword>
<protein>
    <recommendedName>
        <fullName evidence="6">SURF1-like protein</fullName>
    </recommendedName>
</protein>
<sequence>MPAPDASGAARRRSPVALALLGLLALLGITGLVALGNWQVERRAWKLDLIARVDARVHARPAALPPPADWPRVTAAADEYRRIQATGTFLYDQEALTQATTSLGAGFWVMTPLRMREGTLLVNRGFVPADRRDRASRAASERPGEVTVTGLLRMPEPRGGFLRSNDPAADRWHSRDVEAIAAARGLRDVAPFFLDADATPNPGGLPVGGLTVVSFPNSHLVYALTWYALALMLAGASAYLAREEWRARRRPG</sequence>
<keyword evidence="4 6" id="KW-1133">Transmembrane helix</keyword>
<keyword evidence="3 6" id="KW-0812">Transmembrane</keyword>
<dbReference type="Proteomes" id="UP000274097">
    <property type="component" value="Unassembled WGS sequence"/>
</dbReference>
<dbReference type="AlphaFoldDB" id="A0A3A9JHA5"/>